<dbReference type="RefSeq" id="WP_006281682.1">
    <property type="nucleotide sequence ID" value="NZ_BPTR01000001.1"/>
</dbReference>
<evidence type="ECO:0000313" key="4">
    <source>
        <dbReference type="Proteomes" id="UP000216189"/>
    </source>
</evidence>
<evidence type="ECO:0000259" key="1">
    <source>
        <dbReference type="PROSITE" id="PS50943"/>
    </source>
</evidence>
<name>A0AA37I476_SEGBR</name>
<evidence type="ECO:0000313" key="2">
    <source>
        <dbReference type="EMBL" id="GJG28821.1"/>
    </source>
</evidence>
<dbReference type="Proteomes" id="UP000887043">
    <property type="component" value="Unassembled WGS sequence"/>
</dbReference>
<organism evidence="2 5">
    <name type="scientific">Segatella bryantii</name>
    <name type="common">Prevotella bryantii</name>
    <dbReference type="NCBI Taxonomy" id="77095"/>
    <lineage>
        <taxon>Bacteria</taxon>
        <taxon>Pseudomonadati</taxon>
        <taxon>Bacteroidota</taxon>
        <taxon>Bacteroidia</taxon>
        <taxon>Bacteroidales</taxon>
        <taxon>Prevotellaceae</taxon>
        <taxon>Segatella</taxon>
    </lineage>
</organism>
<protein>
    <submittedName>
        <fullName evidence="3">XRE family transcriptional regulator</fullName>
    </submittedName>
</protein>
<dbReference type="GO" id="GO:0003677">
    <property type="term" value="F:DNA binding"/>
    <property type="evidence" value="ECO:0007669"/>
    <property type="project" value="InterPro"/>
</dbReference>
<dbReference type="InterPro" id="IPR001387">
    <property type="entry name" value="Cro/C1-type_HTH"/>
</dbReference>
<dbReference type="Gene3D" id="1.10.260.40">
    <property type="entry name" value="lambda repressor-like DNA-binding domains"/>
    <property type="match status" value="1"/>
</dbReference>
<feature type="domain" description="HTH cro/C1-type" evidence="1">
    <location>
        <begin position="76"/>
        <end position="129"/>
    </location>
</feature>
<evidence type="ECO:0000313" key="3">
    <source>
        <dbReference type="EMBL" id="OYP53080.1"/>
    </source>
</evidence>
<dbReference type="CDD" id="cd00093">
    <property type="entry name" value="HTH_XRE"/>
    <property type="match status" value="1"/>
</dbReference>
<dbReference type="PROSITE" id="PS50943">
    <property type="entry name" value="HTH_CROC1"/>
    <property type="match status" value="1"/>
</dbReference>
<evidence type="ECO:0000313" key="5">
    <source>
        <dbReference type="Proteomes" id="UP000887043"/>
    </source>
</evidence>
<keyword evidence="4" id="KW-1185">Reference proteome</keyword>
<dbReference type="EMBL" id="NPJF01000073">
    <property type="protein sequence ID" value="OYP53080.1"/>
    <property type="molecule type" value="Genomic_DNA"/>
</dbReference>
<dbReference type="AlphaFoldDB" id="A0AA37I476"/>
<dbReference type="EMBL" id="BPTR01000001">
    <property type="protein sequence ID" value="GJG28821.1"/>
    <property type="molecule type" value="Genomic_DNA"/>
</dbReference>
<dbReference type="SUPFAM" id="SSF47413">
    <property type="entry name" value="lambda repressor-like DNA-binding domains"/>
    <property type="match status" value="1"/>
</dbReference>
<reference evidence="2" key="2">
    <citation type="submission" date="2021-08" db="EMBL/GenBank/DDBJ databases">
        <title>Prevotella lacticifex sp. nov., isolated from rumen of cow.</title>
        <authorList>
            <person name="Shinkai T."/>
            <person name="Ikeyama N."/>
            <person name="Kumagai M."/>
            <person name="Ohmori H."/>
            <person name="Sakamoto M."/>
            <person name="Ohkuma M."/>
            <person name="Mitsumori M."/>
        </authorList>
    </citation>
    <scope>NUCLEOTIDE SEQUENCE</scope>
    <source>
        <strain evidence="2">DSM 11371</strain>
    </source>
</reference>
<comment type="caution">
    <text evidence="2">The sequence shown here is derived from an EMBL/GenBank/DDBJ whole genome shotgun (WGS) entry which is preliminary data.</text>
</comment>
<sequence>MKLQTIERKIQKLREAQEVSFILLQERGLYPVSVYHIERGENYTFDTLLKYLTILNAHLLINETEVTDLLEAGAAFRALRVEQGWSLASLGMATKLSARTIINIEKGRGYTKKNLIKYLSKVHVDFGIKSLI</sequence>
<accession>A0AA37I476</accession>
<dbReference type="Proteomes" id="UP000216189">
    <property type="component" value="Unassembled WGS sequence"/>
</dbReference>
<dbReference type="InterPro" id="IPR010982">
    <property type="entry name" value="Lambda_DNA-bd_dom_sf"/>
</dbReference>
<dbReference type="GeneID" id="72478237"/>
<gene>
    <name evidence="3" type="ORF">CIK91_13995</name>
    <name evidence="2" type="ORF">PRRU23_25210</name>
</gene>
<proteinExistence type="predicted"/>
<reference evidence="3 4" key="1">
    <citation type="submission" date="2017-08" db="EMBL/GenBank/DDBJ databases">
        <title>Comparative genomics of non-oral Prevotella species.</title>
        <authorList>
            <person name="Accetto T."/>
            <person name="Nograsek B."/>
            <person name="Avgustin G."/>
        </authorList>
    </citation>
    <scope>NUCLEOTIDE SEQUENCE [LARGE SCALE GENOMIC DNA]</scope>
    <source>
        <strain evidence="3 4">TC1-1</strain>
    </source>
</reference>